<evidence type="ECO:0000313" key="1">
    <source>
        <dbReference type="EMBL" id="EIF01232.1"/>
    </source>
</evidence>
<name>I1D8F7_9PSEU</name>
<protein>
    <recommendedName>
        <fullName evidence="3">Antitoxin</fullName>
    </recommendedName>
</protein>
<organism evidence="1 2">
    <name type="scientific">Saccharomonospora glauca K62</name>
    <dbReference type="NCBI Taxonomy" id="928724"/>
    <lineage>
        <taxon>Bacteria</taxon>
        <taxon>Bacillati</taxon>
        <taxon>Actinomycetota</taxon>
        <taxon>Actinomycetes</taxon>
        <taxon>Pseudonocardiales</taxon>
        <taxon>Pseudonocardiaceae</taxon>
        <taxon>Saccharomonospora</taxon>
    </lineage>
</organism>
<evidence type="ECO:0008006" key="3">
    <source>
        <dbReference type="Google" id="ProtNLM"/>
    </source>
</evidence>
<accession>I1D8F7</accession>
<evidence type="ECO:0000313" key="2">
    <source>
        <dbReference type="Proteomes" id="UP000005087"/>
    </source>
</evidence>
<dbReference type="HOGENOM" id="CLU_2865151_0_0_11"/>
<proteinExistence type="predicted"/>
<reference evidence="2" key="2">
    <citation type="submission" date="2012-01" db="EMBL/GenBank/DDBJ databases">
        <title>Noncontiguous Finished sequence of chromosome of Saccharomonospora glauca K62.</title>
        <authorList>
            <consortium name="US DOE Joint Genome Institute"/>
            <person name="Lucas S."/>
            <person name="Han J."/>
            <person name="Lapidus A."/>
            <person name="Cheng J.-F."/>
            <person name="Goodwin L."/>
            <person name="Pitluck S."/>
            <person name="Peters L."/>
            <person name="Mikhailova N."/>
            <person name="Held B."/>
            <person name="Detter J.C."/>
            <person name="Han C."/>
            <person name="Tapia R."/>
            <person name="Land M."/>
            <person name="Hauser L."/>
            <person name="Kyrpides N."/>
            <person name="Ivanova N."/>
            <person name="Pagani I."/>
            <person name="Brambilla E.-M."/>
            <person name="Klenk H.-P."/>
            <person name="Woyke T."/>
        </authorList>
    </citation>
    <scope>NUCLEOTIDE SEQUENCE [LARGE SCALE GENOMIC DNA]</scope>
    <source>
        <strain evidence="2">K62</strain>
        <plasmid evidence="2">pSACGL01</plasmid>
    </source>
</reference>
<dbReference type="Proteomes" id="UP000005087">
    <property type="component" value="Plasmid pSACGL01"/>
</dbReference>
<dbReference type="RefSeq" id="WP_005467150.1">
    <property type="nucleotide sequence ID" value="NZ_CM001485.1"/>
</dbReference>
<reference evidence="1 2" key="1">
    <citation type="submission" date="2011-09" db="EMBL/GenBank/DDBJ databases">
        <authorList>
            <consortium name="US DOE Joint Genome Institute (JGI-PGF)"/>
            <person name="Lucas S."/>
            <person name="Han J."/>
            <person name="Lapidus A."/>
            <person name="Cheng J.-F."/>
            <person name="Goodwin L."/>
            <person name="Pitluck S."/>
            <person name="Peters L."/>
            <person name="Land M.L."/>
            <person name="Hauser L."/>
            <person name="Brambilla E."/>
            <person name="Klenk H.-P."/>
            <person name="Woyke T.J."/>
        </authorList>
    </citation>
    <scope>NUCLEOTIDE SEQUENCE [LARGE SCALE GENOMIC DNA]</scope>
    <source>
        <strain evidence="1 2">K62</strain>
        <plasmid evidence="1 2">pSACGL01</plasmid>
    </source>
</reference>
<dbReference type="AlphaFoldDB" id="I1D8F7"/>
<geneLocation type="plasmid" evidence="1 2">
    <name>pSACGL01</name>
</geneLocation>
<sequence length="64" mass="7210">MHLKTFARIWPSTLRAVVADRAPLMLTKYNRPYVAVVPADTWLEAEQALAEKRAREQSGEAVSV</sequence>
<dbReference type="EMBL" id="CM001485">
    <property type="protein sequence ID" value="EIF01232.1"/>
    <property type="molecule type" value="Genomic_DNA"/>
</dbReference>
<keyword evidence="2" id="KW-1185">Reference proteome</keyword>
<gene>
    <name evidence="1" type="ORF">SacglDRAFT_00018</name>
</gene>
<keyword evidence="1" id="KW-0614">Plasmid</keyword>